<evidence type="ECO:0000256" key="1">
    <source>
        <dbReference type="ARBA" id="ARBA00009986"/>
    </source>
</evidence>
<dbReference type="EMBL" id="CP121671">
    <property type="protein sequence ID" value="WFT75567.1"/>
    <property type="molecule type" value="Genomic_DNA"/>
</dbReference>
<sequence length="478" mass="52409">MLKDSKTKLYVNGKWQEGNSYYDLKSPYSGEIIARVPLATPEEVEEALASADRGKEVIKKMTSLERAKILEKASHIFEQRLEECAEILTQENAKPIKAAKGEILRTIETYRFAAEEAKRIHGETIPMDAAVSGRGWFAYTRREPLGVIAAITPFNFPFNLVAHKLGPAIAAGNSVVLKPANQTPLSALLTAEIFEEAGLPPGVLNVVTGRGSVIGDVLVRDTRVKMVTFTGSLEVGLSINAKAGLKKVTLELGSNSGLIVDSTYDLDSVVSRCIEGSFAYAGQVCISIQRIYVQQDLYEEFVSKFVERTKKLVMGDPREENTDVSAMIHMDEATRIEKWVEEAMNSNAEILSGGKREGALFEPTIITKGSSELSVNSKEAFAPIVTINPYNEWDEAIEMVNDSSYGLQAGVFTNSMDKAFDATDRIEVGGVMVNDIPSFRVDQMPYGGVKNSGMGKEGIKYSVEEMTNLKMVGFKVNQ</sequence>
<evidence type="ECO:0000259" key="3">
    <source>
        <dbReference type="Pfam" id="PF00171"/>
    </source>
</evidence>
<dbReference type="InterPro" id="IPR015590">
    <property type="entry name" value="Aldehyde_DH_dom"/>
</dbReference>
<evidence type="ECO:0000313" key="4">
    <source>
        <dbReference type="EMBL" id="WFT75567.1"/>
    </source>
</evidence>
<dbReference type="PANTHER" id="PTHR42991">
    <property type="entry name" value="ALDEHYDE DEHYDROGENASE"/>
    <property type="match status" value="1"/>
</dbReference>
<gene>
    <name evidence="4" type="ORF">P9989_04015</name>
</gene>
<dbReference type="SUPFAM" id="SSF53720">
    <property type="entry name" value="ALDH-like"/>
    <property type="match status" value="1"/>
</dbReference>
<dbReference type="InterPro" id="IPR016163">
    <property type="entry name" value="Ald_DH_C"/>
</dbReference>
<dbReference type="InterPro" id="IPR016161">
    <property type="entry name" value="Ald_DH/histidinol_DH"/>
</dbReference>
<keyword evidence="2" id="KW-0560">Oxidoreductase</keyword>
<feature type="domain" description="Aldehyde dehydrogenase" evidence="3">
    <location>
        <begin position="15"/>
        <end position="472"/>
    </location>
</feature>
<evidence type="ECO:0000256" key="2">
    <source>
        <dbReference type="ARBA" id="ARBA00023002"/>
    </source>
</evidence>
<dbReference type="Gene3D" id="3.40.309.10">
    <property type="entry name" value="Aldehyde Dehydrogenase, Chain A, domain 2"/>
    <property type="match status" value="1"/>
</dbReference>
<evidence type="ECO:0000313" key="5">
    <source>
        <dbReference type="Proteomes" id="UP001221597"/>
    </source>
</evidence>
<dbReference type="Gene3D" id="3.40.605.10">
    <property type="entry name" value="Aldehyde Dehydrogenase, Chain A, domain 1"/>
    <property type="match status" value="1"/>
</dbReference>
<comment type="similarity">
    <text evidence="1">Belongs to the aldehyde dehydrogenase family.</text>
</comment>
<reference evidence="4 5" key="1">
    <citation type="submission" date="2023-04" db="EMBL/GenBank/DDBJ databases">
        <title>Genome sequence of Halobacillus naozhouensis KACC 21980.</title>
        <authorList>
            <person name="Kim S."/>
            <person name="Heo J."/>
            <person name="Kwon S.-W."/>
        </authorList>
    </citation>
    <scope>NUCLEOTIDE SEQUENCE [LARGE SCALE GENOMIC DNA]</scope>
    <source>
        <strain evidence="4 5">KCTC 13234</strain>
    </source>
</reference>
<accession>A0ABY8J1W7</accession>
<dbReference type="Proteomes" id="UP001221597">
    <property type="component" value="Chromosome"/>
</dbReference>
<proteinExistence type="inferred from homology"/>
<dbReference type="Pfam" id="PF00171">
    <property type="entry name" value="Aldedh"/>
    <property type="match status" value="1"/>
</dbReference>
<dbReference type="PANTHER" id="PTHR42991:SF1">
    <property type="entry name" value="ALDEHYDE DEHYDROGENASE"/>
    <property type="match status" value="1"/>
</dbReference>
<dbReference type="RefSeq" id="WP_283077533.1">
    <property type="nucleotide sequence ID" value="NZ_CP121671.1"/>
</dbReference>
<dbReference type="InterPro" id="IPR051020">
    <property type="entry name" value="ALDH-related_metabolic_enz"/>
</dbReference>
<organism evidence="4 5">
    <name type="scientific">Halobacillus naozhouensis</name>
    <dbReference type="NCBI Taxonomy" id="554880"/>
    <lineage>
        <taxon>Bacteria</taxon>
        <taxon>Bacillati</taxon>
        <taxon>Bacillota</taxon>
        <taxon>Bacilli</taxon>
        <taxon>Bacillales</taxon>
        <taxon>Bacillaceae</taxon>
        <taxon>Halobacillus</taxon>
    </lineage>
</organism>
<dbReference type="CDD" id="cd07149">
    <property type="entry name" value="ALDH_y4uC"/>
    <property type="match status" value="1"/>
</dbReference>
<keyword evidence="5" id="KW-1185">Reference proteome</keyword>
<dbReference type="InterPro" id="IPR016162">
    <property type="entry name" value="Ald_DH_N"/>
</dbReference>
<name>A0ABY8J1W7_9BACI</name>
<protein>
    <submittedName>
        <fullName evidence="4">Aldehyde dehydrogenase family protein</fullName>
    </submittedName>
</protein>